<dbReference type="OrthoDB" id="6183977at2759"/>
<gene>
    <name evidence="1" type="ORF">MEDL_55012</name>
</gene>
<dbReference type="InterPro" id="IPR043129">
    <property type="entry name" value="ATPase_NBD"/>
</dbReference>
<reference evidence="1" key="1">
    <citation type="submission" date="2021-03" db="EMBL/GenBank/DDBJ databases">
        <authorList>
            <person name="Bekaert M."/>
        </authorList>
    </citation>
    <scope>NUCLEOTIDE SEQUENCE</scope>
</reference>
<evidence type="ECO:0000313" key="1">
    <source>
        <dbReference type="EMBL" id="CAG2242870.1"/>
    </source>
</evidence>
<accession>A0A8S3UGN0</accession>
<proteinExistence type="predicted"/>
<comment type="caution">
    <text evidence="1">The sequence shown here is derived from an EMBL/GenBank/DDBJ whole genome shotgun (WGS) entry which is preliminary data.</text>
</comment>
<evidence type="ECO:0000313" key="2">
    <source>
        <dbReference type="Proteomes" id="UP000683360"/>
    </source>
</evidence>
<dbReference type="EMBL" id="CAJPWZ010002685">
    <property type="protein sequence ID" value="CAG2242870.1"/>
    <property type="molecule type" value="Genomic_DNA"/>
</dbReference>
<protein>
    <submittedName>
        <fullName evidence="1">Uncharacterized protein</fullName>
    </submittedName>
</protein>
<dbReference type="AlphaFoldDB" id="A0A8S3UGN0"/>
<sequence>MFISKQPVTSGNNIVLHESKSNDCNNCEEDNKSYTESKNYVDYSTLTNDIQYGEMVRPIETKVTDNDTAIFRGVVRKRTKRIVLYNVIADKPYELVNSAVRTYAEQKDVHITFTKLLKKRENRVYSNSDWRSGDGLATTKTPTVILFNEDKQFCKFGYEAEAKYNTLLEDEMAEGWRYFRRFKMRLFRGEEKILERTRVGKITKNLMIEDEQGKPMSALIVFAESIRYLKDQFLLHQQVQGLKFDPNNDIHWVLTVPAIWTDRAKQFIREAAKQAGIPDDMLTLAYEPEAAALYYKELIEQKKKEQNQVHHHRLNQGNNSLC</sequence>
<keyword evidence="2" id="KW-1185">Reference proteome</keyword>
<organism evidence="1 2">
    <name type="scientific">Mytilus edulis</name>
    <name type="common">Blue mussel</name>
    <dbReference type="NCBI Taxonomy" id="6550"/>
    <lineage>
        <taxon>Eukaryota</taxon>
        <taxon>Metazoa</taxon>
        <taxon>Spiralia</taxon>
        <taxon>Lophotrochozoa</taxon>
        <taxon>Mollusca</taxon>
        <taxon>Bivalvia</taxon>
        <taxon>Autobranchia</taxon>
        <taxon>Pteriomorphia</taxon>
        <taxon>Mytilida</taxon>
        <taxon>Mytiloidea</taxon>
        <taxon>Mytilidae</taxon>
        <taxon>Mytilinae</taxon>
        <taxon>Mytilus</taxon>
    </lineage>
</organism>
<dbReference type="PANTHER" id="PTHR14187:SF5">
    <property type="entry name" value="HEAT SHOCK 70 KDA PROTEIN 12A"/>
    <property type="match status" value="1"/>
</dbReference>
<dbReference type="PANTHER" id="PTHR14187">
    <property type="entry name" value="ALPHA KINASE/ELONGATION FACTOR 2 KINASE"/>
    <property type="match status" value="1"/>
</dbReference>
<name>A0A8S3UGN0_MYTED</name>
<dbReference type="SUPFAM" id="SSF53067">
    <property type="entry name" value="Actin-like ATPase domain"/>
    <property type="match status" value="1"/>
</dbReference>
<dbReference type="Proteomes" id="UP000683360">
    <property type="component" value="Unassembled WGS sequence"/>
</dbReference>
<dbReference type="Gene3D" id="3.30.420.40">
    <property type="match status" value="1"/>
</dbReference>